<evidence type="ECO:0000256" key="6">
    <source>
        <dbReference type="ARBA" id="ARBA00022833"/>
    </source>
</evidence>
<feature type="region of interest" description="Disordered" evidence="9">
    <location>
        <begin position="438"/>
        <end position="458"/>
    </location>
</feature>
<keyword evidence="5 13" id="KW-0378">Hydrolase</keyword>
<feature type="signal peptide" evidence="10">
    <location>
        <begin position="1"/>
        <end position="21"/>
    </location>
</feature>
<evidence type="ECO:0000256" key="5">
    <source>
        <dbReference type="ARBA" id="ARBA00022801"/>
    </source>
</evidence>
<sequence>MSSSRFIIAMLWLALAPTTFAATPVHEFTLANGLRVLVREDHRAPVVVSQVWYKVGSSYEPSGLTGISHLLEHMMFKGTPEVPGGEFSRLIAANGGDENAFTSHDYTAYFQTLEKDRLELSFRLEADRMRHLLLKPEDVTKETQVVIEERRLRTEDQPEALTQEQFSAAAYVTSPYRHPIIGWMQDIQNIAPDDLRRWYQQWYAPNNATLIVVGDVDPAKVRGLAEKHFGPLPPSDRLPLKPTVEPPQLGERRIVVKTPAELPYVALGYKVPTLKTATEAWEPYALAVLDGILDAGNSARLSRNLVRGSQIAAAVGTSYGPTSRLEELFVLAGNPAPGRNSAELEQALRAEVARLRETLINPDELARVIAQVVAADVYQQDSMFYQGMRLGILETVGLGWNKLDDYVQRIQAVTPEQVRDVARTYLIDDRLTVATLEPLPLDGRRPPAPGAAGDHSIR</sequence>
<evidence type="ECO:0000256" key="7">
    <source>
        <dbReference type="ARBA" id="ARBA00023049"/>
    </source>
</evidence>
<keyword evidence="14" id="KW-1185">Reference proteome</keyword>
<dbReference type="RefSeq" id="WP_034433730.1">
    <property type="nucleotide sequence ID" value="NZ_CBTK010000203.1"/>
</dbReference>
<dbReference type="InterPro" id="IPR011249">
    <property type="entry name" value="Metalloenz_LuxS/M16"/>
</dbReference>
<dbReference type="GO" id="GO:0046872">
    <property type="term" value="F:metal ion binding"/>
    <property type="evidence" value="ECO:0007669"/>
    <property type="project" value="UniProtKB-KW"/>
</dbReference>
<evidence type="ECO:0000256" key="10">
    <source>
        <dbReference type="SAM" id="SignalP"/>
    </source>
</evidence>
<comment type="caution">
    <text evidence="13">The sequence shown here is derived from an EMBL/GenBank/DDBJ whole genome shotgun (WGS) entry which is preliminary data.</text>
</comment>
<evidence type="ECO:0000259" key="11">
    <source>
        <dbReference type="Pfam" id="PF00675"/>
    </source>
</evidence>
<keyword evidence="3 13" id="KW-0645">Protease</keyword>
<dbReference type="GO" id="GO:0006508">
    <property type="term" value="P:proteolysis"/>
    <property type="evidence" value="ECO:0007669"/>
    <property type="project" value="UniProtKB-KW"/>
</dbReference>
<keyword evidence="4" id="KW-0479">Metal-binding</keyword>
<evidence type="ECO:0000256" key="2">
    <source>
        <dbReference type="ARBA" id="ARBA00007261"/>
    </source>
</evidence>
<protein>
    <submittedName>
        <fullName evidence="13">Zinc protease</fullName>
        <ecNumber evidence="13">3.4.24.-</ecNumber>
    </submittedName>
</protein>
<dbReference type="InterPro" id="IPR001431">
    <property type="entry name" value="Pept_M16_Zn_BS"/>
</dbReference>
<feature type="domain" description="Peptidase M16 C-terminal" evidence="12">
    <location>
        <begin position="190"/>
        <end position="371"/>
    </location>
</feature>
<organism evidence="13 14">
    <name type="scientific">Candidatus Contendobacter odensis Run_B_J11</name>
    <dbReference type="NCBI Taxonomy" id="1400861"/>
    <lineage>
        <taxon>Bacteria</taxon>
        <taxon>Pseudomonadati</taxon>
        <taxon>Pseudomonadota</taxon>
        <taxon>Gammaproteobacteria</taxon>
        <taxon>Candidatus Competibacteraceae</taxon>
        <taxon>Candidatus Contendibacter</taxon>
    </lineage>
</organism>
<dbReference type="EMBL" id="CBTK010000203">
    <property type="protein sequence ID" value="CDH45728.1"/>
    <property type="molecule type" value="Genomic_DNA"/>
</dbReference>
<dbReference type="GO" id="GO:0004222">
    <property type="term" value="F:metalloendopeptidase activity"/>
    <property type="evidence" value="ECO:0007669"/>
    <property type="project" value="InterPro"/>
</dbReference>
<comment type="similarity">
    <text evidence="2 8">Belongs to the peptidase M16 family.</text>
</comment>
<dbReference type="Gene3D" id="3.30.830.10">
    <property type="entry name" value="Metalloenzyme, LuxS/M16 peptidase-like"/>
    <property type="match status" value="2"/>
</dbReference>
<evidence type="ECO:0000256" key="1">
    <source>
        <dbReference type="ARBA" id="ARBA00001947"/>
    </source>
</evidence>
<dbReference type="Proteomes" id="UP000019184">
    <property type="component" value="Unassembled WGS sequence"/>
</dbReference>
<evidence type="ECO:0000256" key="8">
    <source>
        <dbReference type="RuleBase" id="RU004447"/>
    </source>
</evidence>
<dbReference type="InterPro" id="IPR007863">
    <property type="entry name" value="Peptidase_M16_C"/>
</dbReference>
<evidence type="ECO:0000256" key="4">
    <source>
        <dbReference type="ARBA" id="ARBA00022723"/>
    </source>
</evidence>
<accession>A0A7U7GC64</accession>
<evidence type="ECO:0000313" key="13">
    <source>
        <dbReference type="EMBL" id="CDH45728.1"/>
    </source>
</evidence>
<dbReference type="Pfam" id="PF05193">
    <property type="entry name" value="Peptidase_M16_C"/>
    <property type="match status" value="1"/>
</dbReference>
<dbReference type="PROSITE" id="PS00143">
    <property type="entry name" value="INSULINASE"/>
    <property type="match status" value="1"/>
</dbReference>
<name>A0A7U7GC64_9GAMM</name>
<evidence type="ECO:0000256" key="3">
    <source>
        <dbReference type="ARBA" id="ARBA00022670"/>
    </source>
</evidence>
<dbReference type="Pfam" id="PF00675">
    <property type="entry name" value="Peptidase_M16"/>
    <property type="match status" value="1"/>
</dbReference>
<dbReference type="InterPro" id="IPR011765">
    <property type="entry name" value="Pept_M16_N"/>
</dbReference>
<dbReference type="SUPFAM" id="SSF63411">
    <property type="entry name" value="LuxS/MPP-like metallohydrolase"/>
    <property type="match status" value="2"/>
</dbReference>
<dbReference type="EC" id="3.4.24.-" evidence="13"/>
<comment type="cofactor">
    <cofactor evidence="1">
        <name>Zn(2+)</name>
        <dbReference type="ChEBI" id="CHEBI:29105"/>
    </cofactor>
</comment>
<evidence type="ECO:0000313" key="14">
    <source>
        <dbReference type="Proteomes" id="UP000019184"/>
    </source>
</evidence>
<dbReference type="AlphaFoldDB" id="A0A7U7GC64"/>
<keyword evidence="6" id="KW-0862">Zinc</keyword>
<dbReference type="PANTHER" id="PTHR43690">
    <property type="entry name" value="NARDILYSIN"/>
    <property type="match status" value="1"/>
</dbReference>
<reference evidence="13 14" key="1">
    <citation type="journal article" date="2014" name="ISME J.">
        <title>Candidatus Competibacter-lineage genomes retrieved from metagenomes reveal functional metabolic diversity.</title>
        <authorList>
            <person name="McIlroy S.J."/>
            <person name="Albertsen M."/>
            <person name="Andresen E.K."/>
            <person name="Saunders A.M."/>
            <person name="Kristiansen R."/>
            <person name="Stokholm-Bjerregaard M."/>
            <person name="Nielsen K.L."/>
            <person name="Nielsen P.H."/>
        </authorList>
    </citation>
    <scope>NUCLEOTIDE SEQUENCE [LARGE SCALE GENOMIC DNA]</scope>
    <source>
        <strain evidence="13 14">Run_B_J11</strain>
    </source>
</reference>
<gene>
    <name evidence="13" type="ORF">BN874_2810006</name>
</gene>
<evidence type="ECO:0000256" key="9">
    <source>
        <dbReference type="SAM" id="MobiDB-lite"/>
    </source>
</evidence>
<keyword evidence="10" id="KW-0732">Signal</keyword>
<feature type="chain" id="PRO_5030975346" evidence="10">
    <location>
        <begin position="22"/>
        <end position="458"/>
    </location>
</feature>
<feature type="domain" description="Peptidase M16 N-terminal" evidence="11">
    <location>
        <begin position="35"/>
        <end position="181"/>
    </location>
</feature>
<proteinExistence type="inferred from homology"/>
<dbReference type="InterPro" id="IPR050626">
    <property type="entry name" value="Peptidase_M16"/>
</dbReference>
<dbReference type="PANTHER" id="PTHR43690:SF17">
    <property type="entry name" value="PROTEIN YHJJ"/>
    <property type="match status" value="1"/>
</dbReference>
<keyword evidence="7" id="KW-0482">Metalloprotease</keyword>
<evidence type="ECO:0000259" key="12">
    <source>
        <dbReference type="Pfam" id="PF05193"/>
    </source>
</evidence>